<evidence type="ECO:0000313" key="2">
    <source>
        <dbReference type="Proteomes" id="UP000515842"/>
    </source>
</evidence>
<proteinExistence type="predicted"/>
<dbReference type="RefSeq" id="WP_187474842.1">
    <property type="nucleotide sequence ID" value="NZ_CP060693.1"/>
</dbReference>
<dbReference type="EMBL" id="CP060693">
    <property type="protein sequence ID" value="QNM90612.1"/>
    <property type="molecule type" value="Genomic_DNA"/>
</dbReference>
<reference evidence="1 2" key="1">
    <citation type="journal article" date="2020" name="Front. Microbiol.">
        <title>Genomic Analysis and Antimicrobial Resistance of Aliarcobacter cryaerophilus Strains From German Water Poultry.</title>
        <authorList>
            <person name="Muller E."/>
            <person name="Hotzel H."/>
            <person name="Ahlers C."/>
            <person name="Hanel I."/>
            <person name="Tomaso H."/>
            <person name="Abdel-Glil M.Y."/>
        </authorList>
    </citation>
    <scope>NUCLEOTIDE SEQUENCE [LARGE SCALE GENOMIC DNA]</scope>
    <source>
        <strain evidence="1 2">16CS1285-4</strain>
    </source>
</reference>
<accession>A0A7G9LPR3</accession>
<gene>
    <name evidence="1" type="ORF">HOO34_02460</name>
</gene>
<organism evidence="1 2">
    <name type="scientific">Aliarcobacter cryaerophilus</name>
    <dbReference type="NCBI Taxonomy" id="28198"/>
    <lineage>
        <taxon>Bacteria</taxon>
        <taxon>Pseudomonadati</taxon>
        <taxon>Campylobacterota</taxon>
        <taxon>Epsilonproteobacteria</taxon>
        <taxon>Campylobacterales</taxon>
        <taxon>Arcobacteraceae</taxon>
        <taxon>Aliarcobacter</taxon>
    </lineage>
</organism>
<name>A0A7G9LPR3_9BACT</name>
<dbReference type="Proteomes" id="UP000515842">
    <property type="component" value="Chromosome"/>
</dbReference>
<evidence type="ECO:0000313" key="1">
    <source>
        <dbReference type="EMBL" id="QNM90612.1"/>
    </source>
</evidence>
<protein>
    <submittedName>
        <fullName evidence="1">Uncharacterized protein</fullName>
    </submittedName>
</protein>
<sequence>MEESSYEFKILFSKAKEMNILGIEECQPNNIFCLVKKIEFYLYELHKENSDKIECFIKLCKDLKEKQLLNELKNFSDALDKVSLKIAERNLKQLIEETTPSNFLII</sequence>
<dbReference type="AlphaFoldDB" id="A0A7G9LPR3"/>